<dbReference type="EMBL" id="UGPG01000001">
    <property type="protein sequence ID" value="STY44365.1"/>
    <property type="molecule type" value="Genomic_DNA"/>
</dbReference>
<evidence type="ECO:0000256" key="1">
    <source>
        <dbReference type="ARBA" id="ARBA00007274"/>
    </source>
</evidence>
<dbReference type="RefSeq" id="WP_115345957.1">
    <property type="nucleotide sequence ID" value="NZ_JAASVE010000005.1"/>
</dbReference>
<gene>
    <name evidence="4" type="ORF">NCTC10815_01707</name>
</gene>
<dbReference type="EC" id="2.3.1.-" evidence="4"/>
<dbReference type="PANTHER" id="PTHR23416:SF23">
    <property type="entry name" value="ACETYLTRANSFERASE C18B11.09C-RELATED"/>
    <property type="match status" value="1"/>
</dbReference>
<protein>
    <submittedName>
        <fullName evidence="4">Acetyltransferase SA2342</fullName>
        <ecNumber evidence="4">2.3.1.-</ecNumber>
    </submittedName>
</protein>
<dbReference type="CDD" id="cd04647">
    <property type="entry name" value="LbH_MAT_like"/>
    <property type="match status" value="1"/>
</dbReference>
<organism evidence="4 5">
    <name type="scientific">Listeria grayi</name>
    <name type="common">Listeria murrayi</name>
    <dbReference type="NCBI Taxonomy" id="1641"/>
    <lineage>
        <taxon>Bacteria</taxon>
        <taxon>Bacillati</taxon>
        <taxon>Bacillota</taxon>
        <taxon>Bacilli</taxon>
        <taxon>Bacillales</taxon>
        <taxon>Listeriaceae</taxon>
        <taxon>Listeria</taxon>
    </lineage>
</organism>
<dbReference type="PROSITE" id="PS00101">
    <property type="entry name" value="HEXAPEP_TRANSFERASES"/>
    <property type="match status" value="1"/>
</dbReference>
<accession>A0A378MKS7</accession>
<evidence type="ECO:0000256" key="2">
    <source>
        <dbReference type="ARBA" id="ARBA00022679"/>
    </source>
</evidence>
<dbReference type="InterPro" id="IPR018357">
    <property type="entry name" value="Hexapep_transf_CS"/>
</dbReference>
<dbReference type="Proteomes" id="UP000254879">
    <property type="component" value="Unassembled WGS sequence"/>
</dbReference>
<dbReference type="InterPro" id="IPR011004">
    <property type="entry name" value="Trimer_LpxA-like_sf"/>
</dbReference>
<dbReference type="SUPFAM" id="SSF51161">
    <property type="entry name" value="Trimeric LpxA-like enzymes"/>
    <property type="match status" value="1"/>
</dbReference>
<sequence length="160" mass="18036">MRKLERFQAPDPEVNTLFQVYRTVSFWKVFKNTLINEIARYYPFMAGKRNLYRRGMRMKIGTHSAVAFKVTMDLFFPEKITIGQNTIIGFHSTILTHEYLIKEYRVGNVTIGDNVMIGANVTVLPGVRIGDNATIAAGAVVSKDVPSGSFAYGNPLQIRD</sequence>
<dbReference type="Pfam" id="PF00132">
    <property type="entry name" value="Hexapep"/>
    <property type="match status" value="1"/>
</dbReference>
<evidence type="ECO:0000313" key="4">
    <source>
        <dbReference type="EMBL" id="STY44365.1"/>
    </source>
</evidence>
<comment type="similarity">
    <text evidence="1">Belongs to the transferase hexapeptide repeat family.</text>
</comment>
<dbReference type="InterPro" id="IPR001451">
    <property type="entry name" value="Hexapep"/>
</dbReference>
<evidence type="ECO:0000256" key="3">
    <source>
        <dbReference type="ARBA" id="ARBA00022737"/>
    </source>
</evidence>
<keyword evidence="4" id="KW-0012">Acyltransferase</keyword>
<keyword evidence="2 4" id="KW-0808">Transferase</keyword>
<dbReference type="PANTHER" id="PTHR23416">
    <property type="entry name" value="SIALIC ACID SYNTHASE-RELATED"/>
    <property type="match status" value="1"/>
</dbReference>
<name>A0A378MKS7_LISGR</name>
<proteinExistence type="inferred from homology"/>
<reference evidence="4 5" key="1">
    <citation type="submission" date="2018-06" db="EMBL/GenBank/DDBJ databases">
        <authorList>
            <consortium name="Pathogen Informatics"/>
            <person name="Doyle S."/>
        </authorList>
    </citation>
    <scope>NUCLEOTIDE SEQUENCE [LARGE SCALE GENOMIC DNA]</scope>
    <source>
        <strain evidence="5">NCTC 10815</strain>
    </source>
</reference>
<dbReference type="GO" id="GO:0008374">
    <property type="term" value="F:O-acyltransferase activity"/>
    <property type="evidence" value="ECO:0007669"/>
    <property type="project" value="TreeGrafter"/>
</dbReference>
<dbReference type="Gene3D" id="2.160.10.10">
    <property type="entry name" value="Hexapeptide repeat proteins"/>
    <property type="match status" value="1"/>
</dbReference>
<keyword evidence="3" id="KW-0677">Repeat</keyword>
<dbReference type="InterPro" id="IPR051159">
    <property type="entry name" value="Hexapeptide_acetyltransf"/>
</dbReference>
<dbReference type="AlphaFoldDB" id="A0A378MKS7"/>
<evidence type="ECO:0000313" key="5">
    <source>
        <dbReference type="Proteomes" id="UP000254879"/>
    </source>
</evidence>